<name>A0A7X0FRK0_9MICO</name>
<evidence type="ECO:0000313" key="2">
    <source>
        <dbReference type="EMBL" id="MBB6392397.1"/>
    </source>
</evidence>
<dbReference type="Proteomes" id="UP000537775">
    <property type="component" value="Unassembled WGS sequence"/>
</dbReference>
<accession>A0A7X0FRK0</accession>
<dbReference type="PROSITE" id="PS51257">
    <property type="entry name" value="PROKAR_LIPOPROTEIN"/>
    <property type="match status" value="1"/>
</dbReference>
<comment type="caution">
    <text evidence="2">The sequence shown here is derived from an EMBL/GenBank/DDBJ whole genome shotgun (WGS) entry which is preliminary data.</text>
</comment>
<dbReference type="EMBL" id="JACHML010000001">
    <property type="protein sequence ID" value="MBB6392397.1"/>
    <property type="molecule type" value="Genomic_DNA"/>
</dbReference>
<feature type="signal peptide" evidence="1">
    <location>
        <begin position="1"/>
        <end position="23"/>
    </location>
</feature>
<protein>
    <submittedName>
        <fullName evidence="2">Uncharacterized protein</fullName>
    </submittedName>
</protein>
<feature type="chain" id="PRO_5039479723" evidence="1">
    <location>
        <begin position="24"/>
        <end position="303"/>
    </location>
</feature>
<gene>
    <name evidence="2" type="ORF">HD594_002710</name>
</gene>
<keyword evidence="3" id="KW-1185">Reference proteome</keyword>
<reference evidence="2 3" key="1">
    <citation type="submission" date="2020-08" db="EMBL/GenBank/DDBJ databases">
        <title>Sequencing the genomes of 1000 actinobacteria strains.</title>
        <authorList>
            <person name="Klenk H.-P."/>
        </authorList>
    </citation>
    <scope>NUCLEOTIDE SEQUENCE [LARGE SCALE GENOMIC DNA]</scope>
    <source>
        <strain evidence="2 3">DSM 12511</strain>
    </source>
</reference>
<evidence type="ECO:0000313" key="3">
    <source>
        <dbReference type="Proteomes" id="UP000537775"/>
    </source>
</evidence>
<dbReference type="RefSeq" id="WP_184751466.1">
    <property type="nucleotide sequence ID" value="NZ_BAAAJR010000013.1"/>
</dbReference>
<evidence type="ECO:0000256" key="1">
    <source>
        <dbReference type="SAM" id="SignalP"/>
    </source>
</evidence>
<sequence length="303" mass="30440">MKRATIIGISVASAALLAAACTAAWVLTRPPGPADAAEQYLAALADGDGRAALELIDPLPADADDLSAAFDGADAMIASPRVDEVAESGDTASADVSFELAGSEHSATFSLVRSASGWSVASDALGTATTTTTLGDTVLIGGVAIVADGPQPLLPAAYTVAAAPAGILGGDAAITVLPGEDAEAAIEAQVLDEATTVAQRQLDAYADACAAATDAVPENCGIRIPWAADLETLASVAFRIDGYPQLRLSEDADAFIATDGVLVATVTGDARAGGADAFTYRTTQWTLRGDVSFTGGQMVLAVR</sequence>
<dbReference type="AlphaFoldDB" id="A0A7X0FRK0"/>
<organism evidence="2 3">
    <name type="scientific">Microbacterium thalassium</name>
    <dbReference type="NCBI Taxonomy" id="362649"/>
    <lineage>
        <taxon>Bacteria</taxon>
        <taxon>Bacillati</taxon>
        <taxon>Actinomycetota</taxon>
        <taxon>Actinomycetes</taxon>
        <taxon>Micrococcales</taxon>
        <taxon>Microbacteriaceae</taxon>
        <taxon>Microbacterium</taxon>
    </lineage>
</organism>
<keyword evidence="1" id="KW-0732">Signal</keyword>
<proteinExistence type="predicted"/>